<dbReference type="PANTHER" id="PTHR46112">
    <property type="entry name" value="AMINOPEPTIDASE"/>
    <property type="match status" value="1"/>
</dbReference>
<dbReference type="InterPro" id="IPR029149">
    <property type="entry name" value="Creatin/AminoP/Spt16_N"/>
</dbReference>
<dbReference type="InterPro" id="IPR050659">
    <property type="entry name" value="Peptidase_M24B"/>
</dbReference>
<keyword evidence="4" id="KW-1185">Reference proteome</keyword>
<dbReference type="PANTHER" id="PTHR46112:SF2">
    <property type="entry name" value="XAA-PRO AMINOPEPTIDASE P-RELATED"/>
    <property type="match status" value="1"/>
</dbReference>
<dbReference type="Gene3D" id="3.90.230.10">
    <property type="entry name" value="Creatinase/methionine aminopeptidase superfamily"/>
    <property type="match status" value="1"/>
</dbReference>
<keyword evidence="3" id="KW-0645">Protease</keyword>
<dbReference type="InterPro" id="IPR000994">
    <property type="entry name" value="Pept_M24"/>
</dbReference>
<dbReference type="SUPFAM" id="SSF55920">
    <property type="entry name" value="Creatinase/aminopeptidase"/>
    <property type="match status" value="1"/>
</dbReference>
<dbReference type="RefSeq" id="WP_107031817.1">
    <property type="nucleotide sequence ID" value="NZ_CAOVVU010000004.1"/>
</dbReference>
<organism evidence="3 4">
    <name type="scientific">Duncaniella muris</name>
    <dbReference type="NCBI Taxonomy" id="2094150"/>
    <lineage>
        <taxon>Bacteria</taxon>
        <taxon>Pseudomonadati</taxon>
        <taxon>Bacteroidota</taxon>
        <taxon>Bacteroidia</taxon>
        <taxon>Bacteroidales</taxon>
        <taxon>Muribaculaceae</taxon>
        <taxon>Duncaniella</taxon>
    </lineage>
</organism>
<comment type="caution">
    <text evidence="3">The sequence shown here is derived from an EMBL/GenBank/DDBJ whole genome shotgun (WGS) entry which is preliminary data.</text>
</comment>
<dbReference type="Pfam" id="PF01321">
    <property type="entry name" value="Creatinase_N"/>
    <property type="match status" value="1"/>
</dbReference>
<dbReference type="SUPFAM" id="SSF53092">
    <property type="entry name" value="Creatinase/prolidase N-terminal domain"/>
    <property type="match status" value="1"/>
</dbReference>
<protein>
    <submittedName>
        <fullName evidence="3">Aminopeptidase P family protein</fullName>
    </submittedName>
</protein>
<dbReference type="Gene3D" id="3.40.350.10">
    <property type="entry name" value="Creatinase/prolidase N-terminal domain"/>
    <property type="match status" value="1"/>
</dbReference>
<evidence type="ECO:0000313" key="4">
    <source>
        <dbReference type="Proteomes" id="UP000244905"/>
    </source>
</evidence>
<sequence>MKPIDISHLLLLTPEEQQMRIDRVRARMAADQLPAMLISDNANKYYLTGRVYAGYIYLPLEGPVIYFVRRPVELEGDGVVYIRKPEEIGQTVGLNVPEAIGLELDVLPYSTAMRLKSVFPQSELKNASAVMRQARAVKTAGEIDMIRRSGVKHVHVYSRIPHLYQPGMNDLELQVEIEKLSRLEGCLGQFRISGDSMELYMGNVLVGDNADFPSPYDFAMGGQGMDPSLPVGANGNTIKPGNTVMVDMNGNFDGYMTDMTRVFALGNVDPLALKAHQCSIDIHRELCAMMRPGAEAKALYAKAEEMVRECGLHPYFMGHRQHAGFIGHGIGIEINELPVIAPRSRDIIAAGNVIALEPKFVIPGTGAVGIENTYAVNDDGIECLTPAPEEISYFDV</sequence>
<gene>
    <name evidence="3" type="ORF">C5O23_04855</name>
</gene>
<dbReference type="Proteomes" id="UP000244905">
    <property type="component" value="Unassembled WGS sequence"/>
</dbReference>
<dbReference type="GO" id="GO:0004177">
    <property type="term" value="F:aminopeptidase activity"/>
    <property type="evidence" value="ECO:0007669"/>
    <property type="project" value="UniProtKB-KW"/>
</dbReference>
<dbReference type="Pfam" id="PF00557">
    <property type="entry name" value="Peptidase_M24"/>
    <property type="match status" value="1"/>
</dbReference>
<feature type="domain" description="Creatinase N-terminal" evidence="2">
    <location>
        <begin position="20"/>
        <end position="137"/>
    </location>
</feature>
<feature type="domain" description="Peptidase M24" evidence="1">
    <location>
        <begin position="145"/>
        <end position="377"/>
    </location>
</feature>
<dbReference type="EMBL" id="PUEC01000008">
    <property type="protein sequence ID" value="PWB02967.1"/>
    <property type="molecule type" value="Genomic_DNA"/>
</dbReference>
<dbReference type="AlphaFoldDB" id="A0A2V1IKX7"/>
<keyword evidence="3" id="KW-0031">Aminopeptidase</keyword>
<dbReference type="InterPro" id="IPR036005">
    <property type="entry name" value="Creatinase/aminopeptidase-like"/>
</dbReference>
<evidence type="ECO:0000313" key="3">
    <source>
        <dbReference type="EMBL" id="PWB02967.1"/>
    </source>
</evidence>
<evidence type="ECO:0000259" key="1">
    <source>
        <dbReference type="Pfam" id="PF00557"/>
    </source>
</evidence>
<proteinExistence type="predicted"/>
<name>A0A2V1IKX7_9BACT</name>
<dbReference type="InterPro" id="IPR000587">
    <property type="entry name" value="Creatinase_N"/>
</dbReference>
<evidence type="ECO:0000259" key="2">
    <source>
        <dbReference type="Pfam" id="PF01321"/>
    </source>
</evidence>
<accession>A0A2V1IKX7</accession>
<dbReference type="GeneID" id="82525673"/>
<keyword evidence="3" id="KW-0378">Hydrolase</keyword>
<dbReference type="CDD" id="cd01066">
    <property type="entry name" value="APP_MetAP"/>
    <property type="match status" value="1"/>
</dbReference>
<reference evidence="4" key="1">
    <citation type="submission" date="2018-02" db="EMBL/GenBank/DDBJ databases">
        <authorList>
            <person name="Clavel T."/>
            <person name="Strowig T."/>
        </authorList>
    </citation>
    <scope>NUCLEOTIDE SEQUENCE [LARGE SCALE GENOMIC DNA]</scope>
    <source>
        <strain evidence="4">DSM 103720</strain>
    </source>
</reference>